<sequence>MGEERGGAAREKSGLWDPISLYKASVLPLTSILHSCITIRPVSDSFAKGGCRLLLGTIARFRCHVLACSPIRKVERNIEKYGLDGLNKELHRRYQEGASLRDLATVINKRVLETALQDANATVVGDVESIYEALRGNEVSVGRRAAVSSQLKQQGVPMDEVEDDFMSHQTVRDHLQTCLDRDTARRSRVTRSDAKDTIEWARSRCTAVIERTLTRLHDAGQLQAANIVPC</sequence>
<protein>
    <submittedName>
        <fullName evidence="1">Rod-determining factor RdfA</fullName>
    </submittedName>
</protein>
<dbReference type="EMBL" id="JBHSWV010000059">
    <property type="protein sequence ID" value="MFC6764195.1"/>
    <property type="molecule type" value="Genomic_DNA"/>
</dbReference>
<dbReference type="AlphaFoldDB" id="A0ABD5SI57"/>
<reference evidence="1 2" key="1">
    <citation type="journal article" date="2019" name="Int. J. Syst. Evol. Microbiol.">
        <title>The Global Catalogue of Microorganisms (GCM) 10K type strain sequencing project: providing services to taxonomists for standard genome sequencing and annotation.</title>
        <authorList>
            <consortium name="The Broad Institute Genomics Platform"/>
            <consortium name="The Broad Institute Genome Sequencing Center for Infectious Disease"/>
            <person name="Wu L."/>
            <person name="Ma J."/>
        </authorList>
    </citation>
    <scope>NUCLEOTIDE SEQUENCE [LARGE SCALE GENOMIC DNA]</scope>
    <source>
        <strain evidence="1 2">LMG 29247</strain>
    </source>
</reference>
<organism evidence="1 2">
    <name type="scientific">Natrinema soli</name>
    <dbReference type="NCBI Taxonomy" id="1930624"/>
    <lineage>
        <taxon>Archaea</taxon>
        <taxon>Methanobacteriati</taxon>
        <taxon>Methanobacteriota</taxon>
        <taxon>Stenosarchaea group</taxon>
        <taxon>Halobacteria</taxon>
        <taxon>Halobacteriales</taxon>
        <taxon>Natrialbaceae</taxon>
        <taxon>Natrinema</taxon>
    </lineage>
</organism>
<gene>
    <name evidence="1" type="primary">rdfA</name>
    <name evidence="1" type="ORF">ACFQE6_03750</name>
</gene>
<proteinExistence type="predicted"/>
<evidence type="ECO:0000313" key="2">
    <source>
        <dbReference type="Proteomes" id="UP001596383"/>
    </source>
</evidence>
<dbReference type="Proteomes" id="UP001596383">
    <property type="component" value="Unassembled WGS sequence"/>
</dbReference>
<dbReference type="Pfam" id="PF21811">
    <property type="entry name" value="RdfA"/>
    <property type="match status" value="1"/>
</dbReference>
<accession>A0ABD5SI57</accession>
<dbReference type="RefSeq" id="WP_273737279.1">
    <property type="nucleotide sequence ID" value="NZ_JAQIVI010000059.1"/>
</dbReference>
<evidence type="ECO:0000313" key="1">
    <source>
        <dbReference type="EMBL" id="MFC6764195.1"/>
    </source>
</evidence>
<dbReference type="InterPro" id="IPR048925">
    <property type="entry name" value="RdfA"/>
</dbReference>
<comment type="caution">
    <text evidence="1">The sequence shown here is derived from an EMBL/GenBank/DDBJ whole genome shotgun (WGS) entry which is preliminary data.</text>
</comment>
<name>A0ABD5SI57_9EURY</name>
<keyword evidence="2" id="KW-1185">Reference proteome</keyword>